<dbReference type="Proteomes" id="UP000095746">
    <property type="component" value="Unassembled WGS sequence"/>
</dbReference>
<dbReference type="EMBL" id="WKPR01000015">
    <property type="protein sequence ID" value="MSB20725.1"/>
    <property type="molecule type" value="Genomic_DNA"/>
</dbReference>
<sequence length="114" mass="12787">MNRAERRRAKKAGIPVKKEPVVNIKAADVQKIKQDASKEAADKAFLLMLGLPVMVLHDKFGFGPVRCERFTDAVLELYDSFEKGYVSLEDIHLTLKEETGITIVSDGRLKDRGN</sequence>
<protein>
    <submittedName>
        <fullName evidence="1">Uncharacterized protein</fullName>
    </submittedName>
</protein>
<evidence type="ECO:0000313" key="3">
    <source>
        <dbReference type="Proteomes" id="UP000095746"/>
    </source>
</evidence>
<reference evidence="2 4" key="2">
    <citation type="journal article" date="2019" name="Nat. Med.">
        <title>A library of human gut bacterial isolates paired with longitudinal multiomics data enables mechanistic microbiome research.</title>
        <authorList>
            <person name="Poyet M."/>
            <person name="Groussin M."/>
            <person name="Gibbons S.M."/>
            <person name="Avila-Pacheco J."/>
            <person name="Jiang X."/>
            <person name="Kearney S.M."/>
            <person name="Perrotta A.R."/>
            <person name="Berdy B."/>
            <person name="Zhao S."/>
            <person name="Lieberman T.D."/>
            <person name="Swanson P.K."/>
            <person name="Smith M."/>
            <person name="Roesemann S."/>
            <person name="Alexander J.E."/>
            <person name="Rich S.A."/>
            <person name="Livny J."/>
            <person name="Vlamakis H."/>
            <person name="Clish C."/>
            <person name="Bullock K."/>
            <person name="Deik A."/>
            <person name="Scott J."/>
            <person name="Pierce K.A."/>
            <person name="Xavier R.J."/>
            <person name="Alm E.J."/>
        </authorList>
    </citation>
    <scope>NUCLEOTIDE SEQUENCE [LARGE SCALE GENOMIC DNA]</scope>
    <source>
        <strain evidence="2 4">BIOML-A2</strain>
    </source>
</reference>
<evidence type="ECO:0000313" key="2">
    <source>
        <dbReference type="EMBL" id="MSB20725.1"/>
    </source>
</evidence>
<reference evidence="1 3" key="1">
    <citation type="submission" date="2015-09" db="EMBL/GenBank/DDBJ databases">
        <authorList>
            <consortium name="Pathogen Informatics"/>
        </authorList>
    </citation>
    <scope>NUCLEOTIDE SEQUENCE [LARGE SCALE GENOMIC DNA]</scope>
    <source>
        <strain evidence="1 3">2789STDY5608854</strain>
    </source>
</reference>
<dbReference type="Proteomes" id="UP000434475">
    <property type="component" value="Unassembled WGS sequence"/>
</dbReference>
<name>A0A173XLL4_FLAPL</name>
<accession>A0A173XLL4</accession>
<gene>
    <name evidence="1" type="ORF">ERS852411_00028</name>
    <name evidence="2" type="ORF">GKE97_14525</name>
</gene>
<organism evidence="1 3">
    <name type="scientific">Flavonifractor plautii</name>
    <name type="common">Fusobacterium plautii</name>
    <dbReference type="NCBI Taxonomy" id="292800"/>
    <lineage>
        <taxon>Bacteria</taxon>
        <taxon>Bacillati</taxon>
        <taxon>Bacillota</taxon>
        <taxon>Clostridia</taxon>
        <taxon>Eubacteriales</taxon>
        <taxon>Oscillospiraceae</taxon>
        <taxon>Flavonifractor</taxon>
    </lineage>
</organism>
<dbReference type="EMBL" id="CYZT01000001">
    <property type="protein sequence ID" value="CUN52584.1"/>
    <property type="molecule type" value="Genomic_DNA"/>
</dbReference>
<proteinExistence type="predicted"/>
<evidence type="ECO:0000313" key="4">
    <source>
        <dbReference type="Proteomes" id="UP000434475"/>
    </source>
</evidence>
<dbReference type="AlphaFoldDB" id="A0A173XLL4"/>
<dbReference type="RefSeq" id="WP_009257784.1">
    <property type="nucleotide sequence ID" value="NZ_BAABZG010000001.1"/>
</dbReference>
<evidence type="ECO:0000313" key="1">
    <source>
        <dbReference type="EMBL" id="CUN52584.1"/>
    </source>
</evidence>